<protein>
    <submittedName>
        <fullName evidence="1">Uncharacterized protein</fullName>
    </submittedName>
</protein>
<gene>
    <name evidence="1" type="ORF">MB27_14365</name>
</gene>
<evidence type="ECO:0000313" key="2">
    <source>
        <dbReference type="Proteomes" id="UP000054537"/>
    </source>
</evidence>
<dbReference type="EMBL" id="JRTT01000014">
    <property type="protein sequence ID" value="KHD76968.1"/>
    <property type="molecule type" value="Genomic_DNA"/>
</dbReference>
<sequence length="144" mass="15649">MDGMEARVDRFLATFSSANEASRPDLLGDCFADSFLSANSSGARPTTRDAFLAALPQRATAFGDAGIGVPELVERTWRRLDEHYLLVRTDWQAPRAFGGAPVALASSFLLHDDGRRLRIVLYLNHEGLPRPTGEVGHQVISAGP</sequence>
<dbReference type="eggNOG" id="ENOG502ZINA">
    <property type="taxonomic scope" value="Bacteria"/>
</dbReference>
<keyword evidence="2" id="KW-1185">Reference proteome</keyword>
<dbReference type="Proteomes" id="UP000054537">
    <property type="component" value="Unassembled WGS sequence"/>
</dbReference>
<dbReference type="AlphaFoldDB" id="A0A0A6UPI0"/>
<organism evidence="1 2">
    <name type="scientific">Actinoplanes utahensis</name>
    <dbReference type="NCBI Taxonomy" id="1869"/>
    <lineage>
        <taxon>Bacteria</taxon>
        <taxon>Bacillati</taxon>
        <taxon>Actinomycetota</taxon>
        <taxon>Actinomycetes</taxon>
        <taxon>Micromonosporales</taxon>
        <taxon>Micromonosporaceae</taxon>
        <taxon>Actinoplanes</taxon>
    </lineage>
</organism>
<comment type="caution">
    <text evidence="1">The sequence shown here is derived from an EMBL/GenBank/DDBJ whole genome shotgun (WGS) entry which is preliminary data.</text>
</comment>
<evidence type="ECO:0000313" key="1">
    <source>
        <dbReference type="EMBL" id="KHD76968.1"/>
    </source>
</evidence>
<proteinExistence type="predicted"/>
<dbReference type="InterPro" id="IPR032710">
    <property type="entry name" value="NTF2-like_dom_sf"/>
</dbReference>
<accession>A0A0A6UPI0</accession>
<reference evidence="1 2" key="1">
    <citation type="submission" date="2014-10" db="EMBL/GenBank/DDBJ databases">
        <title>Draft genome sequence of Actinoplanes utahensis NRRL 12052.</title>
        <authorList>
            <person name="Velasco-Bucheli B."/>
            <person name="del Cerro C."/>
            <person name="Hormigo D."/>
            <person name="Garcia J.L."/>
            <person name="Acebal C."/>
            <person name="Arroyo M."/>
            <person name="de la Mata I."/>
        </authorList>
    </citation>
    <scope>NUCLEOTIDE SEQUENCE [LARGE SCALE GENOMIC DNA]</scope>
    <source>
        <strain evidence="1 2">NRRL 12052</strain>
    </source>
</reference>
<name>A0A0A6UPI0_ACTUT</name>
<dbReference type="SUPFAM" id="SSF54427">
    <property type="entry name" value="NTF2-like"/>
    <property type="match status" value="1"/>
</dbReference>